<comment type="caution">
    <text evidence="1">The sequence shown here is derived from an EMBL/GenBank/DDBJ whole genome shotgun (WGS) entry which is preliminary data.</text>
</comment>
<name>A0A836C1N9_9CHLO</name>
<dbReference type="Proteomes" id="UP000612055">
    <property type="component" value="Unassembled WGS sequence"/>
</dbReference>
<dbReference type="OrthoDB" id="548093at2759"/>
<protein>
    <submittedName>
        <fullName evidence="1">Uncharacterized protein</fullName>
    </submittedName>
</protein>
<evidence type="ECO:0000313" key="2">
    <source>
        <dbReference type="Proteomes" id="UP000612055"/>
    </source>
</evidence>
<sequence length="241" mass="24723">MVFSNAVPSRLVPDLEAWLSGGGPGVRLRLADTKSTATVHIVDQRLNVHYAIGLTFSGARAQLSKVKSSANRCHFASLVAGPGQLDARLKLIGQRGDLQDPTARSVAATVVAACNGAGGLRALASAPGRHLPPDMRLETARRKSKAAYEGEVEVPGGGSASMRLKVTVKRVEDGEGSHTEVTGTLPDLDAELAELLEAGGGDGSGGVGQRLCDAGWGARALRAVAAFVEAANAVLLGEGEA</sequence>
<dbReference type="AlphaFoldDB" id="A0A836C1N9"/>
<proteinExistence type="predicted"/>
<accession>A0A836C1N9</accession>
<reference evidence="1" key="1">
    <citation type="journal article" date="2020" name="bioRxiv">
        <title>Comparative genomics of Chlamydomonas.</title>
        <authorList>
            <person name="Craig R.J."/>
            <person name="Hasan A.R."/>
            <person name="Ness R.W."/>
            <person name="Keightley P.D."/>
        </authorList>
    </citation>
    <scope>NUCLEOTIDE SEQUENCE</scope>
    <source>
        <strain evidence="1">CCAP 11/70</strain>
    </source>
</reference>
<keyword evidence="2" id="KW-1185">Reference proteome</keyword>
<organism evidence="1 2">
    <name type="scientific">Edaphochlamys debaryana</name>
    <dbReference type="NCBI Taxonomy" id="47281"/>
    <lineage>
        <taxon>Eukaryota</taxon>
        <taxon>Viridiplantae</taxon>
        <taxon>Chlorophyta</taxon>
        <taxon>core chlorophytes</taxon>
        <taxon>Chlorophyceae</taxon>
        <taxon>CS clade</taxon>
        <taxon>Chlamydomonadales</taxon>
        <taxon>Chlamydomonadales incertae sedis</taxon>
        <taxon>Edaphochlamys</taxon>
    </lineage>
</organism>
<evidence type="ECO:0000313" key="1">
    <source>
        <dbReference type="EMBL" id="KAG2496062.1"/>
    </source>
</evidence>
<dbReference type="EMBL" id="JAEHOE010000021">
    <property type="protein sequence ID" value="KAG2496062.1"/>
    <property type="molecule type" value="Genomic_DNA"/>
</dbReference>
<gene>
    <name evidence="1" type="ORF">HYH03_005981</name>
</gene>